<keyword evidence="3" id="KW-1185">Reference proteome</keyword>
<gene>
    <name evidence="2" type="ORF">PEVE_00032713</name>
</gene>
<reference evidence="2 3" key="1">
    <citation type="submission" date="2022-05" db="EMBL/GenBank/DDBJ databases">
        <authorList>
            <consortium name="Genoscope - CEA"/>
            <person name="William W."/>
        </authorList>
    </citation>
    <scope>NUCLEOTIDE SEQUENCE [LARGE SCALE GENOMIC DNA]</scope>
</reference>
<feature type="region of interest" description="Disordered" evidence="1">
    <location>
        <begin position="150"/>
        <end position="169"/>
    </location>
</feature>
<proteinExistence type="predicted"/>
<evidence type="ECO:0000313" key="3">
    <source>
        <dbReference type="Proteomes" id="UP001159427"/>
    </source>
</evidence>
<feature type="region of interest" description="Disordered" evidence="1">
    <location>
        <begin position="254"/>
        <end position="306"/>
    </location>
</feature>
<dbReference type="Proteomes" id="UP001159427">
    <property type="component" value="Unassembled WGS sequence"/>
</dbReference>
<name>A0ABN8LLG8_9CNID</name>
<feature type="compositionally biased region" description="Polar residues" evidence="1">
    <location>
        <begin position="15"/>
        <end position="24"/>
    </location>
</feature>
<sequence length="306" mass="35874">MEEAEEKTETDVEKPQSTNANLEQSGRKLSLKDIRRYEKKTLLCPGGCGIELELGDIPKHDCIRDLRQRLESLDNSSSKSKYSTSNDQGGAMEAVYKEQLALQDRKIEQMSTEIKELLLERSRRDEIFNNKETFYKEQIAALKEQVAKLEKRLQPRRPPNHDDDPFEEGNEAKEWAFRYDKLLAEKITLETLFQRREREFQREVEALKEEAAMLRESLHLEREMLSLEHDHETFNKLASLTDQLESLVQHKNQQRAKHKHHKASKEIRIGQHITNGRIRKRMPNSVGSSNSEFDEEEDVDMERLSN</sequence>
<protein>
    <submittedName>
        <fullName evidence="2">Uncharacterized protein</fullName>
    </submittedName>
</protein>
<evidence type="ECO:0000313" key="2">
    <source>
        <dbReference type="EMBL" id="CAH3016803.1"/>
    </source>
</evidence>
<feature type="compositionally biased region" description="Basic and acidic residues" evidence="1">
    <location>
        <begin position="150"/>
        <end position="163"/>
    </location>
</feature>
<feature type="region of interest" description="Disordered" evidence="1">
    <location>
        <begin position="1"/>
        <end position="27"/>
    </location>
</feature>
<feature type="compositionally biased region" description="Basic residues" evidence="1">
    <location>
        <begin position="254"/>
        <end position="263"/>
    </location>
</feature>
<comment type="caution">
    <text evidence="2">The sequence shown here is derived from an EMBL/GenBank/DDBJ whole genome shotgun (WGS) entry which is preliminary data.</text>
</comment>
<organism evidence="2 3">
    <name type="scientific">Porites evermanni</name>
    <dbReference type="NCBI Taxonomy" id="104178"/>
    <lineage>
        <taxon>Eukaryota</taxon>
        <taxon>Metazoa</taxon>
        <taxon>Cnidaria</taxon>
        <taxon>Anthozoa</taxon>
        <taxon>Hexacorallia</taxon>
        <taxon>Scleractinia</taxon>
        <taxon>Fungiina</taxon>
        <taxon>Poritidae</taxon>
        <taxon>Porites</taxon>
    </lineage>
</organism>
<evidence type="ECO:0000256" key="1">
    <source>
        <dbReference type="SAM" id="MobiDB-lite"/>
    </source>
</evidence>
<dbReference type="EMBL" id="CALNXI010000048">
    <property type="protein sequence ID" value="CAH3016803.1"/>
    <property type="molecule type" value="Genomic_DNA"/>
</dbReference>
<accession>A0ABN8LLG8</accession>